<sequence length="47" mass="4996">MTLITISLNSNNSKGTRNPQPVSTISIARGSRVSVLVNDTNIKNIIG</sequence>
<dbReference type="EMBL" id="VZIZ01000036">
    <property type="protein sequence ID" value="KAF0567760.1"/>
    <property type="molecule type" value="Genomic_DNA"/>
</dbReference>
<comment type="caution">
    <text evidence="1">The sequence shown here is derived from an EMBL/GenBank/DDBJ whole genome shotgun (WGS) entry which is preliminary data.</text>
</comment>
<proteinExistence type="predicted"/>
<keyword evidence="2" id="KW-1185">Reference proteome</keyword>
<gene>
    <name evidence="1" type="ORF">FQV37_1875</name>
</gene>
<reference evidence="1 2" key="1">
    <citation type="submission" date="2019-09" db="EMBL/GenBank/DDBJ databases">
        <title>Draft genome sequence of Psychrobacter nivimaris LAMA 639, in search for biotechnological relevant genes.</title>
        <authorList>
            <person name="Lima A.O.S."/>
            <person name="Staloch B.E.K."/>
            <person name="Freitas R.C."/>
            <person name="Niero H."/>
            <person name="Silva M.A.C."/>
        </authorList>
    </citation>
    <scope>NUCLEOTIDE SEQUENCE [LARGE SCALE GENOMIC DNA]</scope>
    <source>
        <strain evidence="1 2">LAMA 639</strain>
    </source>
</reference>
<protein>
    <submittedName>
        <fullName evidence="1">Uncharacterized protein</fullName>
    </submittedName>
</protein>
<accession>A0A6N7BYZ8</accession>
<dbReference type="AlphaFoldDB" id="A0A6N7BYZ8"/>
<dbReference type="Proteomes" id="UP000471465">
    <property type="component" value="Unassembled WGS sequence"/>
</dbReference>
<name>A0A6N7BYZ8_9GAMM</name>
<organism evidence="1 2">
    <name type="scientific">Psychrobacter nivimaris</name>
    <dbReference type="NCBI Taxonomy" id="281738"/>
    <lineage>
        <taxon>Bacteria</taxon>
        <taxon>Pseudomonadati</taxon>
        <taxon>Pseudomonadota</taxon>
        <taxon>Gammaproteobacteria</taxon>
        <taxon>Moraxellales</taxon>
        <taxon>Moraxellaceae</taxon>
        <taxon>Psychrobacter</taxon>
    </lineage>
</organism>
<evidence type="ECO:0000313" key="1">
    <source>
        <dbReference type="EMBL" id="KAF0567760.1"/>
    </source>
</evidence>
<evidence type="ECO:0000313" key="2">
    <source>
        <dbReference type="Proteomes" id="UP000471465"/>
    </source>
</evidence>